<reference evidence="1" key="1">
    <citation type="submission" date="2024-06" db="EMBL/GenBank/DDBJ databases">
        <authorList>
            <person name="Liu X."/>
            <person name="Lenzi L."/>
            <person name="Haldenby T S."/>
            <person name="Uol C."/>
        </authorList>
    </citation>
    <scope>NUCLEOTIDE SEQUENCE</scope>
</reference>
<dbReference type="Proteomes" id="UP001497525">
    <property type="component" value="Unassembled WGS sequence"/>
</dbReference>
<feature type="non-terminal residue" evidence="1">
    <location>
        <position position="66"/>
    </location>
</feature>
<proteinExistence type="predicted"/>
<accession>A0AAV2TGW6</accession>
<dbReference type="AlphaFoldDB" id="A0AAV2TGW6"/>
<organism evidence="1 2">
    <name type="scientific">Calicophoron daubneyi</name>
    <name type="common">Rumen fluke</name>
    <name type="synonym">Paramphistomum daubneyi</name>
    <dbReference type="NCBI Taxonomy" id="300641"/>
    <lineage>
        <taxon>Eukaryota</taxon>
        <taxon>Metazoa</taxon>
        <taxon>Spiralia</taxon>
        <taxon>Lophotrochozoa</taxon>
        <taxon>Platyhelminthes</taxon>
        <taxon>Trematoda</taxon>
        <taxon>Digenea</taxon>
        <taxon>Plagiorchiida</taxon>
        <taxon>Pronocephalata</taxon>
        <taxon>Paramphistomoidea</taxon>
        <taxon>Paramphistomidae</taxon>
        <taxon>Calicophoron</taxon>
    </lineage>
</organism>
<name>A0AAV2TGW6_CALDB</name>
<evidence type="ECO:0000313" key="2">
    <source>
        <dbReference type="Proteomes" id="UP001497525"/>
    </source>
</evidence>
<evidence type="ECO:0000313" key="1">
    <source>
        <dbReference type="EMBL" id="CAL5134662.1"/>
    </source>
</evidence>
<gene>
    <name evidence="1" type="ORF">CDAUBV1_LOCUS8517</name>
</gene>
<feature type="non-terminal residue" evidence="1">
    <location>
        <position position="1"/>
    </location>
</feature>
<protein>
    <submittedName>
        <fullName evidence="1">Uncharacterized protein</fullName>
    </submittedName>
</protein>
<comment type="caution">
    <text evidence="1">The sequence shown here is derived from an EMBL/GenBank/DDBJ whole genome shotgun (WGS) entry which is preliminary data.</text>
</comment>
<dbReference type="EMBL" id="CAXLJL010000218">
    <property type="protein sequence ID" value="CAL5134662.1"/>
    <property type="molecule type" value="Genomic_DNA"/>
</dbReference>
<sequence length="66" mass="7667">LWACNDQRTLTNFFHWAGDSSVGRAAAGKCNNSAQHRRFSLCPWSRTRTWTNNPSEVRSAEDVWRR</sequence>